<proteinExistence type="predicted"/>
<evidence type="ECO:0000313" key="3">
    <source>
        <dbReference type="Proteomes" id="UP001327560"/>
    </source>
</evidence>
<dbReference type="Proteomes" id="UP001327560">
    <property type="component" value="Chromosome 2"/>
</dbReference>
<dbReference type="EMBL" id="CP136891">
    <property type="protein sequence ID" value="WOK98141.1"/>
    <property type="molecule type" value="Genomic_DNA"/>
</dbReference>
<gene>
    <name evidence="2" type="ORF">Cni_G06851</name>
</gene>
<accession>A0AAQ3K147</accession>
<feature type="region of interest" description="Disordered" evidence="1">
    <location>
        <begin position="50"/>
        <end position="93"/>
    </location>
</feature>
<dbReference type="AlphaFoldDB" id="A0AAQ3K147"/>
<evidence type="ECO:0000256" key="1">
    <source>
        <dbReference type="SAM" id="MobiDB-lite"/>
    </source>
</evidence>
<reference evidence="2 3" key="1">
    <citation type="submission" date="2023-10" db="EMBL/GenBank/DDBJ databases">
        <title>Chromosome-scale genome assembly provides insights into flower coloration mechanisms of Canna indica.</title>
        <authorList>
            <person name="Li C."/>
        </authorList>
    </citation>
    <scope>NUCLEOTIDE SEQUENCE [LARGE SCALE GENOMIC DNA]</scope>
    <source>
        <tissue evidence="2">Flower</tissue>
    </source>
</reference>
<keyword evidence="3" id="KW-1185">Reference proteome</keyword>
<name>A0AAQ3K147_9LILI</name>
<feature type="compositionally biased region" description="Basic and acidic residues" evidence="1">
    <location>
        <begin position="52"/>
        <end position="79"/>
    </location>
</feature>
<sequence length="160" mass="17437">MATEHAFMPALSYLRRPPYLGPPFAAPYQRLGHLQVWQFQDATPAPSAKGFAKLEVDPHPRQDDEASARDPPLEEHHDLPNSVDDIDDGKPEDDVALDAAVSSPSGCRADETGHLRNAIAPSVQLERDQSTASLYSEGVPFAVSSALFSLFCLLSPRFVV</sequence>
<organism evidence="2 3">
    <name type="scientific">Canna indica</name>
    <name type="common">Indian-shot</name>
    <dbReference type="NCBI Taxonomy" id="4628"/>
    <lineage>
        <taxon>Eukaryota</taxon>
        <taxon>Viridiplantae</taxon>
        <taxon>Streptophyta</taxon>
        <taxon>Embryophyta</taxon>
        <taxon>Tracheophyta</taxon>
        <taxon>Spermatophyta</taxon>
        <taxon>Magnoliopsida</taxon>
        <taxon>Liliopsida</taxon>
        <taxon>Zingiberales</taxon>
        <taxon>Cannaceae</taxon>
        <taxon>Canna</taxon>
    </lineage>
</organism>
<protein>
    <submittedName>
        <fullName evidence="2">Uncharacterized protein</fullName>
    </submittedName>
</protein>
<evidence type="ECO:0000313" key="2">
    <source>
        <dbReference type="EMBL" id="WOK98141.1"/>
    </source>
</evidence>